<dbReference type="RefSeq" id="WP_380713212.1">
    <property type="nucleotide sequence ID" value="NZ_JBHUML010000002.1"/>
</dbReference>
<keyword evidence="3" id="KW-1185">Reference proteome</keyword>
<name>A0ABW5T1M9_9BACI</name>
<dbReference type="EMBL" id="JBHUML010000002">
    <property type="protein sequence ID" value="MFD2705394.1"/>
    <property type="molecule type" value="Genomic_DNA"/>
</dbReference>
<keyword evidence="1" id="KW-0472">Membrane</keyword>
<organism evidence="2 3">
    <name type="scientific">Salibacterium lacus</name>
    <dbReference type="NCBI Taxonomy" id="1898109"/>
    <lineage>
        <taxon>Bacteria</taxon>
        <taxon>Bacillati</taxon>
        <taxon>Bacillota</taxon>
        <taxon>Bacilli</taxon>
        <taxon>Bacillales</taxon>
        <taxon>Bacillaceae</taxon>
    </lineage>
</organism>
<dbReference type="InterPro" id="IPR031616">
    <property type="entry name" value="BsrE-like"/>
</dbReference>
<keyword evidence="1" id="KW-1133">Transmembrane helix</keyword>
<dbReference type="Proteomes" id="UP001597520">
    <property type="component" value="Unassembled WGS sequence"/>
</dbReference>
<protein>
    <submittedName>
        <fullName evidence="2">Holin-like toxin</fullName>
    </submittedName>
</protein>
<comment type="caution">
    <text evidence="2">The sequence shown here is derived from an EMBL/GenBank/DDBJ whole genome shotgun (WGS) entry which is preliminary data.</text>
</comment>
<evidence type="ECO:0000313" key="3">
    <source>
        <dbReference type="Proteomes" id="UP001597520"/>
    </source>
</evidence>
<sequence>MDTYQTLSLMLMFGTLIVLIMSNKRK</sequence>
<evidence type="ECO:0000256" key="1">
    <source>
        <dbReference type="SAM" id="Phobius"/>
    </source>
</evidence>
<reference evidence="3" key="1">
    <citation type="journal article" date="2019" name="Int. J. Syst. Evol. Microbiol.">
        <title>The Global Catalogue of Microorganisms (GCM) 10K type strain sequencing project: providing services to taxonomists for standard genome sequencing and annotation.</title>
        <authorList>
            <consortium name="The Broad Institute Genomics Platform"/>
            <consortium name="The Broad Institute Genome Sequencing Center for Infectious Disease"/>
            <person name="Wu L."/>
            <person name="Ma J."/>
        </authorList>
    </citation>
    <scope>NUCLEOTIDE SEQUENCE [LARGE SCALE GENOMIC DNA]</scope>
    <source>
        <strain evidence="3">KCTC 33792</strain>
    </source>
</reference>
<feature type="transmembrane region" description="Helical" evidence="1">
    <location>
        <begin position="6"/>
        <end position="23"/>
    </location>
</feature>
<evidence type="ECO:0000313" key="2">
    <source>
        <dbReference type="EMBL" id="MFD2705394.1"/>
    </source>
</evidence>
<keyword evidence="1" id="KW-0812">Transmembrane</keyword>
<gene>
    <name evidence="2" type="ORF">ACFSUB_07925</name>
</gene>
<accession>A0ABW5T1M9</accession>
<dbReference type="Pfam" id="PF16935">
    <property type="entry name" value="Hol_Tox"/>
    <property type="match status" value="1"/>
</dbReference>
<proteinExistence type="predicted"/>